<evidence type="ECO:0000256" key="7">
    <source>
        <dbReference type="ARBA" id="ARBA00022741"/>
    </source>
</evidence>
<gene>
    <name evidence="19" type="primary">hflB</name>
    <name evidence="15" type="synonym">ftsH</name>
    <name evidence="19" type="ORF">BCS90_21340</name>
</gene>
<dbReference type="InterPro" id="IPR003960">
    <property type="entry name" value="ATPase_AAA_CS"/>
</dbReference>
<accession>A0A7Z1MHK6</accession>
<feature type="compositionally biased region" description="Basic and acidic residues" evidence="17">
    <location>
        <begin position="611"/>
        <end position="654"/>
    </location>
</feature>
<keyword evidence="9 15" id="KW-0862">Zinc</keyword>
<keyword evidence="6 15" id="KW-0479">Metal-binding</keyword>
<dbReference type="Pfam" id="PF00004">
    <property type="entry name" value="AAA"/>
    <property type="match status" value="1"/>
</dbReference>
<keyword evidence="4 15" id="KW-0645">Protease</keyword>
<feature type="domain" description="AAA+ ATPase" evidence="18">
    <location>
        <begin position="186"/>
        <end position="325"/>
    </location>
</feature>
<evidence type="ECO:0000256" key="9">
    <source>
        <dbReference type="ARBA" id="ARBA00022833"/>
    </source>
</evidence>
<evidence type="ECO:0000256" key="4">
    <source>
        <dbReference type="ARBA" id="ARBA00022670"/>
    </source>
</evidence>
<comment type="similarity">
    <text evidence="14 15">In the central section; belongs to the AAA ATPase family.</text>
</comment>
<evidence type="ECO:0000259" key="18">
    <source>
        <dbReference type="SMART" id="SM00382"/>
    </source>
</evidence>
<dbReference type="GO" id="GO:0004176">
    <property type="term" value="F:ATP-dependent peptidase activity"/>
    <property type="evidence" value="ECO:0007669"/>
    <property type="project" value="InterPro"/>
</dbReference>
<name>A0A7Z1MHK6_9VIBR</name>
<comment type="similarity">
    <text evidence="2 15">In the C-terminal section; belongs to the peptidase M41 family.</text>
</comment>
<dbReference type="EC" id="3.4.24.-" evidence="15"/>
<evidence type="ECO:0000256" key="14">
    <source>
        <dbReference type="ARBA" id="ARBA00061570"/>
    </source>
</evidence>
<feature type="region of interest" description="Disordered" evidence="17">
    <location>
        <begin position="600"/>
        <end position="654"/>
    </location>
</feature>
<evidence type="ECO:0000256" key="8">
    <source>
        <dbReference type="ARBA" id="ARBA00022801"/>
    </source>
</evidence>
<evidence type="ECO:0000256" key="17">
    <source>
        <dbReference type="SAM" id="MobiDB-lite"/>
    </source>
</evidence>
<proteinExistence type="inferred from homology"/>
<dbReference type="Pfam" id="PF06480">
    <property type="entry name" value="FtsH_ext"/>
    <property type="match status" value="1"/>
</dbReference>
<dbReference type="AlphaFoldDB" id="A0A7Z1MHK6"/>
<feature type="binding site" evidence="15">
    <location>
        <begin position="194"/>
        <end position="201"/>
    </location>
    <ligand>
        <name>ATP</name>
        <dbReference type="ChEBI" id="CHEBI:30616"/>
    </ligand>
</feature>
<dbReference type="Pfam" id="PF17862">
    <property type="entry name" value="AAA_lid_3"/>
    <property type="match status" value="1"/>
</dbReference>
<dbReference type="GO" id="GO:0005524">
    <property type="term" value="F:ATP binding"/>
    <property type="evidence" value="ECO:0007669"/>
    <property type="project" value="UniProtKB-UniRule"/>
</dbReference>
<dbReference type="InterPro" id="IPR011546">
    <property type="entry name" value="Pept_M41_FtsH_extracell"/>
</dbReference>
<dbReference type="SUPFAM" id="SSF140990">
    <property type="entry name" value="FtsH protease domain-like"/>
    <property type="match status" value="1"/>
</dbReference>
<comment type="function">
    <text evidence="15">Acts as a processive, ATP-dependent zinc metallopeptidase for both cytoplasmic and membrane proteins. Plays a role in the quality control of integral membrane proteins.</text>
</comment>
<dbReference type="Gene3D" id="3.30.720.210">
    <property type="match status" value="1"/>
</dbReference>
<dbReference type="PANTHER" id="PTHR23076:SF97">
    <property type="entry name" value="ATP-DEPENDENT ZINC METALLOPROTEASE YME1L1"/>
    <property type="match status" value="1"/>
</dbReference>
<dbReference type="Gene3D" id="3.40.50.300">
    <property type="entry name" value="P-loop containing nucleotide triphosphate hydrolases"/>
    <property type="match status" value="1"/>
</dbReference>
<protein>
    <recommendedName>
        <fullName evidence="15">ATP-dependent zinc metalloprotease FtsH</fullName>
        <ecNumber evidence="15">3.4.24.-</ecNumber>
    </recommendedName>
</protein>
<dbReference type="EMBL" id="MDBS01000036">
    <property type="protein sequence ID" value="PMP27835.1"/>
    <property type="molecule type" value="Genomic_DNA"/>
</dbReference>
<feature type="binding site" evidence="15">
    <location>
        <position position="420"/>
    </location>
    <ligand>
        <name>Zn(2+)</name>
        <dbReference type="ChEBI" id="CHEBI:29105"/>
        <note>catalytic</note>
    </ligand>
</feature>
<dbReference type="NCBIfam" id="TIGR01241">
    <property type="entry name" value="FtsH_fam"/>
    <property type="match status" value="1"/>
</dbReference>
<dbReference type="GO" id="GO:0004222">
    <property type="term" value="F:metalloendopeptidase activity"/>
    <property type="evidence" value="ECO:0007669"/>
    <property type="project" value="InterPro"/>
</dbReference>
<dbReference type="InterPro" id="IPR027417">
    <property type="entry name" value="P-loop_NTPase"/>
</dbReference>
<dbReference type="InterPro" id="IPR005936">
    <property type="entry name" value="FtsH"/>
</dbReference>
<reference evidence="19" key="2">
    <citation type="journal article" date="2018" name="Nature">
        <title>A major lineage of non-tailed dsDNA viruses as unrecognized killers of marine bacteria.</title>
        <authorList>
            <person name="Kauffman K.M."/>
            <person name="Hussain F.A."/>
            <person name="Yang J."/>
            <person name="Arevalo P."/>
            <person name="Brown J.M."/>
            <person name="Chang W.K."/>
            <person name="VanInsberghe D."/>
            <person name="Elsherbini J."/>
            <person name="Sharma R.S."/>
            <person name="Cutler M.B."/>
            <person name="Kelly L."/>
            <person name="Polz M.F."/>
        </authorList>
    </citation>
    <scope>NUCLEOTIDE SEQUENCE</scope>
    <source>
        <strain evidence="19">10N.222.46.E12</strain>
    </source>
</reference>
<dbReference type="HAMAP" id="MF_01458">
    <property type="entry name" value="FtsH"/>
    <property type="match status" value="1"/>
</dbReference>
<evidence type="ECO:0000256" key="15">
    <source>
        <dbReference type="HAMAP-Rule" id="MF_01458"/>
    </source>
</evidence>
<keyword evidence="13 15" id="KW-0472">Membrane</keyword>
<dbReference type="Gene3D" id="1.20.58.760">
    <property type="entry name" value="Peptidase M41"/>
    <property type="match status" value="1"/>
</dbReference>
<comment type="similarity">
    <text evidence="16">Belongs to the AAA ATPase family.</text>
</comment>
<evidence type="ECO:0000313" key="19">
    <source>
        <dbReference type="EMBL" id="PMP27835.1"/>
    </source>
</evidence>
<dbReference type="Gene3D" id="1.10.8.60">
    <property type="match status" value="1"/>
</dbReference>
<comment type="subunit">
    <text evidence="15">Homohexamer.</text>
</comment>
<evidence type="ECO:0000256" key="13">
    <source>
        <dbReference type="ARBA" id="ARBA00023136"/>
    </source>
</evidence>
<keyword evidence="7 15" id="KW-0547">Nucleotide-binding</keyword>
<dbReference type="InterPro" id="IPR000642">
    <property type="entry name" value="Peptidase_M41"/>
</dbReference>
<dbReference type="GO" id="GO:0008270">
    <property type="term" value="F:zinc ion binding"/>
    <property type="evidence" value="ECO:0007669"/>
    <property type="project" value="UniProtKB-UniRule"/>
</dbReference>
<dbReference type="GO" id="GO:0006508">
    <property type="term" value="P:proteolysis"/>
    <property type="evidence" value="ECO:0007669"/>
    <property type="project" value="UniProtKB-KW"/>
</dbReference>
<keyword evidence="12 15" id="KW-0482">Metalloprotease</keyword>
<dbReference type="InterPro" id="IPR041569">
    <property type="entry name" value="AAA_lid_3"/>
</dbReference>
<evidence type="ECO:0000256" key="5">
    <source>
        <dbReference type="ARBA" id="ARBA00022692"/>
    </source>
</evidence>
<evidence type="ECO:0000256" key="11">
    <source>
        <dbReference type="ARBA" id="ARBA00022989"/>
    </source>
</evidence>
<dbReference type="Pfam" id="PF01434">
    <property type="entry name" value="Peptidase_M41"/>
    <property type="match status" value="1"/>
</dbReference>
<evidence type="ECO:0000256" key="6">
    <source>
        <dbReference type="ARBA" id="ARBA00022723"/>
    </source>
</evidence>
<feature type="binding site" evidence="15">
    <location>
        <position position="494"/>
    </location>
    <ligand>
        <name>Zn(2+)</name>
        <dbReference type="ChEBI" id="CHEBI:29105"/>
        <note>catalytic</note>
    </ligand>
</feature>
<evidence type="ECO:0000256" key="3">
    <source>
        <dbReference type="ARBA" id="ARBA00022475"/>
    </source>
</evidence>
<dbReference type="InterPro" id="IPR003593">
    <property type="entry name" value="AAA+_ATPase"/>
</dbReference>
<dbReference type="FunFam" id="3.30.720.210:FF:000001">
    <property type="entry name" value="ATP-dependent zinc metalloprotease FtsH"/>
    <property type="match status" value="1"/>
</dbReference>
<dbReference type="InterPro" id="IPR003959">
    <property type="entry name" value="ATPase_AAA_core"/>
</dbReference>
<dbReference type="FunFam" id="1.20.58.760:FF:000001">
    <property type="entry name" value="ATP-dependent zinc metalloprotease FtsH"/>
    <property type="match status" value="1"/>
</dbReference>
<comment type="subcellular location">
    <subcellularLocation>
        <location evidence="15">Cell membrane</location>
        <topology evidence="15">Multi-pass membrane protein</topology>
        <orientation evidence="15">Cytoplasmic side</orientation>
    </subcellularLocation>
    <subcellularLocation>
        <location evidence="1">Membrane</location>
    </subcellularLocation>
</comment>
<feature type="binding site" evidence="15">
    <location>
        <position position="416"/>
    </location>
    <ligand>
        <name>Zn(2+)</name>
        <dbReference type="ChEBI" id="CHEBI:29105"/>
        <note>catalytic</note>
    </ligand>
</feature>
<keyword evidence="11 15" id="KW-1133">Transmembrane helix</keyword>
<dbReference type="NCBIfam" id="NF008004">
    <property type="entry name" value="PRK10733.1"/>
    <property type="match status" value="1"/>
</dbReference>
<dbReference type="GeneID" id="50229117"/>
<dbReference type="SUPFAM" id="SSF52540">
    <property type="entry name" value="P-loop containing nucleoside triphosphate hydrolases"/>
    <property type="match status" value="1"/>
</dbReference>
<dbReference type="PANTHER" id="PTHR23076">
    <property type="entry name" value="METALLOPROTEASE M41 FTSH"/>
    <property type="match status" value="1"/>
</dbReference>
<keyword evidence="10 15" id="KW-0067">ATP-binding</keyword>
<dbReference type="GO" id="GO:0030163">
    <property type="term" value="P:protein catabolic process"/>
    <property type="evidence" value="ECO:0007669"/>
    <property type="project" value="UniProtKB-UniRule"/>
</dbReference>
<evidence type="ECO:0000256" key="1">
    <source>
        <dbReference type="ARBA" id="ARBA00004370"/>
    </source>
</evidence>
<evidence type="ECO:0000256" key="16">
    <source>
        <dbReference type="RuleBase" id="RU003651"/>
    </source>
</evidence>
<comment type="caution">
    <text evidence="15">Lacks conserved residue(s) required for the propagation of feature annotation.</text>
</comment>
<dbReference type="RefSeq" id="WP_016767297.1">
    <property type="nucleotide sequence ID" value="NZ_CAWNSP010000006.1"/>
</dbReference>
<comment type="caution">
    <text evidence="19">The sequence shown here is derived from an EMBL/GenBank/DDBJ whole genome shotgun (WGS) entry which is preliminary data.</text>
</comment>
<evidence type="ECO:0000256" key="2">
    <source>
        <dbReference type="ARBA" id="ARBA00010044"/>
    </source>
</evidence>
<feature type="active site" evidence="15">
    <location>
        <position position="417"/>
    </location>
</feature>
<dbReference type="GO" id="GO:0016887">
    <property type="term" value="F:ATP hydrolysis activity"/>
    <property type="evidence" value="ECO:0007669"/>
    <property type="project" value="UniProtKB-UniRule"/>
</dbReference>
<comment type="cofactor">
    <cofactor evidence="15">
        <name>Zn(2+)</name>
        <dbReference type="ChEBI" id="CHEBI:29105"/>
    </cofactor>
    <text evidence="15">Binds 1 zinc ion per subunit.</text>
</comment>
<organism evidence="19">
    <name type="scientific">Vibrio cyclitrophicus</name>
    <dbReference type="NCBI Taxonomy" id="47951"/>
    <lineage>
        <taxon>Bacteria</taxon>
        <taxon>Pseudomonadati</taxon>
        <taxon>Pseudomonadota</taxon>
        <taxon>Gammaproteobacteria</taxon>
        <taxon>Vibrionales</taxon>
        <taxon>Vibrionaceae</taxon>
        <taxon>Vibrio</taxon>
    </lineage>
</organism>
<dbReference type="FunFam" id="3.40.50.300:FF:000001">
    <property type="entry name" value="ATP-dependent zinc metalloprotease FtsH"/>
    <property type="match status" value="1"/>
</dbReference>
<keyword evidence="8 15" id="KW-0378">Hydrolase</keyword>
<evidence type="ECO:0000256" key="12">
    <source>
        <dbReference type="ARBA" id="ARBA00023049"/>
    </source>
</evidence>
<feature type="transmembrane region" description="Helical" evidence="15">
    <location>
        <begin position="99"/>
        <end position="120"/>
    </location>
</feature>
<dbReference type="InterPro" id="IPR037219">
    <property type="entry name" value="Peptidase_M41-like"/>
</dbReference>
<dbReference type="CDD" id="cd19501">
    <property type="entry name" value="RecA-like_FtsH"/>
    <property type="match status" value="1"/>
</dbReference>
<keyword evidence="5 15" id="KW-0812">Transmembrane</keyword>
<evidence type="ECO:0000256" key="10">
    <source>
        <dbReference type="ARBA" id="ARBA00022840"/>
    </source>
</evidence>
<sequence>MAKNLILWLVIAVVLMSVFQSFGPGESNGRAVDYTTFVQEVGQGQIQDAQFNNSEITFTRRGGGSKYVTYMPVYDQKLLDDLINQNVKVQGTPPEEQSLLGTIFISWFPMILLIGVWIFFMRQMQGGGGGKGAMSFGKSKARMMSEEQIKTMFADVAGCDEAKEDVKELVDYLRDPSRFQKLGGKIPTGILLVGPPGTGKTLLAKAIAGEAKVPFFTISGSDFVEMFVGVGASRVRDMFEQAKKAAPCIIFIDEIDAVGRQRGAGVGGGHDEREQTLNQMLVEMDGFEGNEGIIVIAATNRPDVLDPALLRPGRFDRQVVVGLPDVRGREQILKVHMRKVPLSGDVEPSLIARGTPGFSGADLANLVNEAALFAARGNKRNVSMVEFELAKDKIMMGAERRSMVMSEEVKESTAYHEAGHAIVGRLVPEHDPVYKVSIIPRGRALGVTMYLPEQDRVSMSRQHLESMISSLYGGRLAEELIYGKDKVSTGASNDIERATDIARKMVTQWGFSEKLGPLLYAEEEGEVFLGRGMSQAKHVSDDTTKLIDEEIRILIDRNYARAKQILEENMDIMHSMKDALMKFETIDAGQIDDLMERKDDIREPAGWGDQAKAEPAKEEAKPEAKSEEAAEPKAEESKVEEVKSESDDAQNKDS</sequence>
<dbReference type="PROSITE" id="PS00674">
    <property type="entry name" value="AAA"/>
    <property type="match status" value="1"/>
</dbReference>
<dbReference type="GO" id="GO:0005886">
    <property type="term" value="C:plasma membrane"/>
    <property type="evidence" value="ECO:0007669"/>
    <property type="project" value="UniProtKB-SubCell"/>
</dbReference>
<reference evidence="19" key="1">
    <citation type="submission" date="2016-07" db="EMBL/GenBank/DDBJ databases">
        <authorList>
            <person name="Kauffman K."/>
            <person name="Arevalo P."/>
            <person name="Polz M.F."/>
        </authorList>
    </citation>
    <scope>NUCLEOTIDE SEQUENCE</scope>
    <source>
        <strain evidence="19">10N.222.46.E12</strain>
    </source>
</reference>
<keyword evidence="3 15" id="KW-1003">Cell membrane</keyword>
<dbReference type="SMART" id="SM00382">
    <property type="entry name" value="AAA"/>
    <property type="match status" value="1"/>
</dbReference>
<dbReference type="FunFam" id="1.10.8.60:FF:000001">
    <property type="entry name" value="ATP-dependent zinc metalloprotease FtsH"/>
    <property type="match status" value="1"/>
</dbReference>